<accession>A0A183A7C0</accession>
<evidence type="ECO:0000256" key="2">
    <source>
        <dbReference type="ARBA" id="ARBA00022741"/>
    </source>
</evidence>
<sequence>LFDKDGFLRMGDIGQWTPSGALKIVDRCKNMFKLAQGEYVAAEKVECVYQTCNLITHVLVEGDSRSTFAVAVVVPDFAILRDQLNLIGPKSPGSRRSSASGTELTDTELCHSLEARKLVLKKMNQIARERNLKGFELAKNIYLTTEMFSIENGLLTPTLKIARYKARMHFKEQIHQMYTEGELNG</sequence>
<evidence type="ECO:0000313" key="4">
    <source>
        <dbReference type="WBParaSite" id="ECPE_0000285801-mRNA-1"/>
    </source>
</evidence>
<dbReference type="GO" id="GO:0004467">
    <property type="term" value="F:long-chain fatty acid-CoA ligase activity"/>
    <property type="evidence" value="ECO:0007669"/>
    <property type="project" value="TreeGrafter"/>
</dbReference>
<keyword evidence="3" id="KW-0067">ATP-binding</keyword>
<keyword evidence="1" id="KW-0436">Ligase</keyword>
<dbReference type="GO" id="GO:0005783">
    <property type="term" value="C:endoplasmic reticulum"/>
    <property type="evidence" value="ECO:0007669"/>
    <property type="project" value="TreeGrafter"/>
</dbReference>
<dbReference type="GO" id="GO:0016020">
    <property type="term" value="C:membrane"/>
    <property type="evidence" value="ECO:0007669"/>
    <property type="project" value="TreeGrafter"/>
</dbReference>
<name>A0A183A7C0_9TREM</name>
<evidence type="ECO:0000256" key="3">
    <source>
        <dbReference type="ARBA" id="ARBA00022840"/>
    </source>
</evidence>
<reference evidence="4" key="1">
    <citation type="submission" date="2016-06" db="UniProtKB">
        <authorList>
            <consortium name="WormBaseParasite"/>
        </authorList>
    </citation>
    <scope>IDENTIFICATION</scope>
</reference>
<dbReference type="GO" id="GO:0005524">
    <property type="term" value="F:ATP binding"/>
    <property type="evidence" value="ECO:0007669"/>
    <property type="project" value="UniProtKB-KW"/>
</dbReference>
<proteinExistence type="predicted"/>
<dbReference type="PANTHER" id="PTHR43272:SF33">
    <property type="entry name" value="AMP-BINDING DOMAIN-CONTAINING PROTEIN-RELATED"/>
    <property type="match status" value="1"/>
</dbReference>
<keyword evidence="2" id="KW-0547">Nucleotide-binding</keyword>
<dbReference type="SUPFAM" id="SSF56801">
    <property type="entry name" value="Acetyl-CoA synthetase-like"/>
    <property type="match status" value="1"/>
</dbReference>
<dbReference type="PANTHER" id="PTHR43272">
    <property type="entry name" value="LONG-CHAIN-FATTY-ACID--COA LIGASE"/>
    <property type="match status" value="1"/>
</dbReference>
<organism evidence="4">
    <name type="scientific">Echinostoma caproni</name>
    <dbReference type="NCBI Taxonomy" id="27848"/>
    <lineage>
        <taxon>Eukaryota</taxon>
        <taxon>Metazoa</taxon>
        <taxon>Spiralia</taxon>
        <taxon>Lophotrochozoa</taxon>
        <taxon>Platyhelminthes</taxon>
        <taxon>Trematoda</taxon>
        <taxon>Digenea</taxon>
        <taxon>Plagiorchiida</taxon>
        <taxon>Echinostomata</taxon>
        <taxon>Echinostomatoidea</taxon>
        <taxon>Echinostomatidae</taxon>
        <taxon>Echinostoma</taxon>
    </lineage>
</organism>
<protein>
    <submittedName>
        <fullName evidence="4">AMP-binding domain-containing protein</fullName>
    </submittedName>
</protein>
<dbReference type="WBParaSite" id="ECPE_0000285801-mRNA-1">
    <property type="protein sequence ID" value="ECPE_0000285801-mRNA-1"/>
    <property type="gene ID" value="ECPE_0000285801"/>
</dbReference>
<evidence type="ECO:0000256" key="1">
    <source>
        <dbReference type="ARBA" id="ARBA00022598"/>
    </source>
</evidence>
<dbReference type="AlphaFoldDB" id="A0A183A7C0"/>
<dbReference type="InterPro" id="IPR042099">
    <property type="entry name" value="ANL_N_sf"/>
</dbReference>
<dbReference type="Gene3D" id="3.40.50.12780">
    <property type="entry name" value="N-terminal domain of ligase-like"/>
    <property type="match status" value="1"/>
</dbReference>